<dbReference type="eggNOG" id="KOG2422">
    <property type="taxonomic scope" value="Eukaryota"/>
</dbReference>
<dbReference type="GO" id="GO:0072344">
    <property type="term" value="P:rescue of stalled ribosome"/>
    <property type="evidence" value="ECO:0007669"/>
    <property type="project" value="TreeGrafter"/>
</dbReference>
<dbReference type="HOGENOM" id="CLU_008321_1_1_1"/>
<feature type="compositionally biased region" description="Basic and acidic residues" evidence="1">
    <location>
        <begin position="62"/>
        <end position="73"/>
    </location>
</feature>
<dbReference type="Proteomes" id="UP000002258">
    <property type="component" value="Chromosome 6"/>
</dbReference>
<feature type="compositionally biased region" description="Acidic residues" evidence="1">
    <location>
        <begin position="45"/>
        <end position="61"/>
    </location>
</feature>
<evidence type="ECO:0000313" key="2">
    <source>
        <dbReference type="EMBL" id="ABN67975.2"/>
    </source>
</evidence>
<protein>
    <recommendedName>
        <fullName evidence="4">Ribosome quality control complex subunit 1</fullName>
    </recommendedName>
</protein>
<dbReference type="Pfam" id="PF04910">
    <property type="entry name" value="Tcf25"/>
    <property type="match status" value="1"/>
</dbReference>
<sequence length="695" mass="79868">MSSRALRRLEKQRLEQEVNREDHVESEDDVLPVEAKANVFALLNEESEEEEKEEENEEAKEEEFKKVVVETKSKKSKKSKKKKASKKKQEIADSDEELDRILAEARKKDQQKLGDSRESSVKPQIGESYEDIYDFEEELDMEPTPIAEYDSNFKFFTSKRLKDSLPLLSIDSVKNLDPDQEFRHLFGNLSMETIEDANTTTSLAISPELLQQFKKLARLTRGWSGSDRRGVPGTTRKLLFTKIKDDYLPTALKPMGMEELKPDECIKYLDYKEDSAEIEDLEVKISKEANLGVRYFKFTKVNNVQERVANTRFYASVVMTPDPESLMQLLQQYPYHAETLLQVAMVLLRQGDNKSMSNSLIEKALFVFDRSLHKRFHEILSEAKTGLIRLPYEGFLNRQFHLCLFRYIIALGERSAFFTALNYCKFLLSISPAEDPLGVRYFIDHYAIMSEEYKYLVRLAESPLATTYNNWFTPGIAFSTVLAYLKLEDKENARRSLKLAFERHPYVAYKLMENIGLAVANVNEGDIPSDELTLLAGETYLVRAAAIWNQQSDRQFLHDELELLFKKSPVKKATVGFKSSIFAMLGMSTGNLKTGLPYNLIRFAILSGENKIMAKLPEAVWSREDTFEYDLLPPKNTTVDYNEFTGIINKKSGVVDSLIDYIDQNLLGAIVQNRTADNDFEGILRQLDEQEGNEE</sequence>
<dbReference type="STRING" id="322104.A3LYG5"/>
<keyword evidence="3" id="KW-1185">Reference proteome</keyword>
<dbReference type="PANTHER" id="PTHR22684">
    <property type="entry name" value="NULP1-RELATED"/>
    <property type="match status" value="1"/>
</dbReference>
<dbReference type="InParanoid" id="A3LYG5"/>
<reference evidence="2 3" key="1">
    <citation type="journal article" date="2007" name="Nat. Biotechnol.">
        <title>Genome sequence of the lignocellulose-bioconverting and xylose-fermenting yeast Pichia stipitis.</title>
        <authorList>
            <person name="Jeffries T.W."/>
            <person name="Grigoriev I.V."/>
            <person name="Grimwood J."/>
            <person name="Laplaza J.M."/>
            <person name="Aerts A."/>
            <person name="Salamov A."/>
            <person name="Schmutz J."/>
            <person name="Lindquist E."/>
            <person name="Dehal P."/>
            <person name="Shapiro H."/>
            <person name="Jin Y.S."/>
            <person name="Passoth V."/>
            <person name="Richardson P.M."/>
        </authorList>
    </citation>
    <scope>NUCLEOTIDE SEQUENCE [LARGE SCALE GENOMIC DNA]</scope>
    <source>
        <strain evidence="3">ATCC 58785 / CBS 6054 / NBRC 10063 / NRRL Y-11545</strain>
    </source>
</reference>
<organism evidence="2 3">
    <name type="scientific">Scheffersomyces stipitis (strain ATCC 58785 / CBS 6054 / NBRC 10063 / NRRL Y-11545)</name>
    <name type="common">Yeast</name>
    <name type="synonym">Pichia stipitis</name>
    <dbReference type="NCBI Taxonomy" id="322104"/>
    <lineage>
        <taxon>Eukaryota</taxon>
        <taxon>Fungi</taxon>
        <taxon>Dikarya</taxon>
        <taxon>Ascomycota</taxon>
        <taxon>Saccharomycotina</taxon>
        <taxon>Pichiomycetes</taxon>
        <taxon>Debaryomycetaceae</taxon>
        <taxon>Scheffersomyces</taxon>
    </lineage>
</organism>
<gene>
    <name evidence="2" type="ORF">PICST_48321</name>
</gene>
<dbReference type="FunCoup" id="A3LYG5">
    <property type="interactions" value="63"/>
</dbReference>
<dbReference type="GO" id="GO:1990116">
    <property type="term" value="P:ribosome-associated ubiquitin-dependent protein catabolic process"/>
    <property type="evidence" value="ECO:0007669"/>
    <property type="project" value="TreeGrafter"/>
</dbReference>
<dbReference type="GO" id="GO:1990112">
    <property type="term" value="C:RQC complex"/>
    <property type="evidence" value="ECO:0007669"/>
    <property type="project" value="TreeGrafter"/>
</dbReference>
<dbReference type="AlphaFoldDB" id="A3LYG5"/>
<evidence type="ECO:0000313" key="3">
    <source>
        <dbReference type="Proteomes" id="UP000002258"/>
    </source>
</evidence>
<feature type="compositionally biased region" description="Basic residues" evidence="1">
    <location>
        <begin position="74"/>
        <end position="86"/>
    </location>
</feature>
<dbReference type="PANTHER" id="PTHR22684:SF0">
    <property type="entry name" value="RIBOSOME QUALITY CONTROL COMPLEX SUBUNIT TCF25"/>
    <property type="match status" value="1"/>
</dbReference>
<feature type="region of interest" description="Disordered" evidence="1">
    <location>
        <begin position="1"/>
        <end position="96"/>
    </location>
</feature>
<dbReference type="GeneID" id="4840238"/>
<dbReference type="KEGG" id="pic:PICST_48321"/>
<dbReference type="OrthoDB" id="205993at2759"/>
<dbReference type="EMBL" id="CP000500">
    <property type="protein sequence ID" value="ABN67975.2"/>
    <property type="molecule type" value="Genomic_DNA"/>
</dbReference>
<feature type="compositionally biased region" description="Basic and acidic residues" evidence="1">
    <location>
        <begin position="7"/>
        <end position="23"/>
    </location>
</feature>
<dbReference type="RefSeq" id="XP_001386004.2">
    <property type="nucleotide sequence ID" value="XM_001385967.1"/>
</dbReference>
<evidence type="ECO:0008006" key="4">
    <source>
        <dbReference type="Google" id="ProtNLM"/>
    </source>
</evidence>
<dbReference type="OMA" id="IWGKMPP"/>
<name>A3LYG5_PICST</name>
<proteinExistence type="predicted"/>
<evidence type="ECO:0000256" key="1">
    <source>
        <dbReference type="SAM" id="MobiDB-lite"/>
    </source>
</evidence>
<dbReference type="InterPro" id="IPR006994">
    <property type="entry name" value="TCF25/Rqc1"/>
</dbReference>
<accession>A3LYG5</accession>